<feature type="compositionally biased region" description="Gly residues" evidence="1">
    <location>
        <begin position="30"/>
        <end position="41"/>
    </location>
</feature>
<protein>
    <submittedName>
        <fullName evidence="2">Uncharacterized protein</fullName>
    </submittedName>
</protein>
<accession>A0A834NWV3</accession>
<evidence type="ECO:0000313" key="2">
    <source>
        <dbReference type="EMBL" id="KAF7420033.1"/>
    </source>
</evidence>
<organism evidence="2 3">
    <name type="scientific">Vespula pensylvanica</name>
    <name type="common">Western yellow jacket</name>
    <name type="synonym">Wasp</name>
    <dbReference type="NCBI Taxonomy" id="30213"/>
    <lineage>
        <taxon>Eukaryota</taxon>
        <taxon>Metazoa</taxon>
        <taxon>Ecdysozoa</taxon>
        <taxon>Arthropoda</taxon>
        <taxon>Hexapoda</taxon>
        <taxon>Insecta</taxon>
        <taxon>Pterygota</taxon>
        <taxon>Neoptera</taxon>
        <taxon>Endopterygota</taxon>
        <taxon>Hymenoptera</taxon>
        <taxon>Apocrita</taxon>
        <taxon>Aculeata</taxon>
        <taxon>Vespoidea</taxon>
        <taxon>Vespidae</taxon>
        <taxon>Vespinae</taxon>
        <taxon>Vespula</taxon>
    </lineage>
</organism>
<feature type="compositionally biased region" description="Low complexity" evidence="1">
    <location>
        <begin position="15"/>
        <end position="29"/>
    </location>
</feature>
<evidence type="ECO:0000313" key="3">
    <source>
        <dbReference type="Proteomes" id="UP000600918"/>
    </source>
</evidence>
<keyword evidence="3" id="KW-1185">Reference proteome</keyword>
<gene>
    <name evidence="2" type="ORF">H0235_010330</name>
</gene>
<dbReference type="Proteomes" id="UP000600918">
    <property type="component" value="Unassembled WGS sequence"/>
</dbReference>
<feature type="region of interest" description="Disordered" evidence="1">
    <location>
        <begin position="1"/>
        <end position="41"/>
    </location>
</feature>
<dbReference type="EMBL" id="JACSDY010000009">
    <property type="protein sequence ID" value="KAF7420033.1"/>
    <property type="molecule type" value="Genomic_DNA"/>
</dbReference>
<comment type="caution">
    <text evidence="2">The sequence shown here is derived from an EMBL/GenBank/DDBJ whole genome shotgun (WGS) entry which is preliminary data.</text>
</comment>
<feature type="region of interest" description="Disordered" evidence="1">
    <location>
        <begin position="53"/>
        <end position="85"/>
    </location>
</feature>
<sequence>MTSFKFPLSFRGRVSTSSDDSIGSGRSDGSCGGGDDSGSGGGSCKCFTTELNKNTPKSVSRDPCCEHPTNLRRGGSTGRKLNPTRDFDKHLYDKNIFVKKQNGEIIFRSIVIENVRISRIPLEESRVLWHHMVRSE</sequence>
<reference evidence="2" key="1">
    <citation type="journal article" date="2020" name="G3 (Bethesda)">
        <title>High-Quality Assemblies for Three Invasive Social Wasps from the &lt;i&gt;Vespula&lt;/i&gt; Genus.</title>
        <authorList>
            <person name="Harrop T.W.R."/>
            <person name="Guhlin J."/>
            <person name="McLaughlin G.M."/>
            <person name="Permina E."/>
            <person name="Stockwell P."/>
            <person name="Gilligan J."/>
            <person name="Le Lec M.F."/>
            <person name="Gruber M.A.M."/>
            <person name="Quinn O."/>
            <person name="Lovegrove M."/>
            <person name="Duncan E.J."/>
            <person name="Remnant E.J."/>
            <person name="Van Eeckhoven J."/>
            <person name="Graham B."/>
            <person name="Knapp R.A."/>
            <person name="Langford K.W."/>
            <person name="Kronenberg Z."/>
            <person name="Press M.O."/>
            <person name="Eacker S.M."/>
            <person name="Wilson-Rankin E.E."/>
            <person name="Purcell J."/>
            <person name="Lester P.J."/>
            <person name="Dearden P.K."/>
        </authorList>
    </citation>
    <scope>NUCLEOTIDE SEQUENCE</scope>
    <source>
        <strain evidence="2">Volc-1</strain>
    </source>
</reference>
<evidence type="ECO:0000256" key="1">
    <source>
        <dbReference type="SAM" id="MobiDB-lite"/>
    </source>
</evidence>
<name>A0A834NWV3_VESPE</name>
<dbReference type="AlphaFoldDB" id="A0A834NWV3"/>
<proteinExistence type="predicted"/>